<organism evidence="1 2">
    <name type="scientific">Periplaneta americana</name>
    <name type="common">American cockroach</name>
    <name type="synonym">Blatta americana</name>
    <dbReference type="NCBI Taxonomy" id="6978"/>
    <lineage>
        <taxon>Eukaryota</taxon>
        <taxon>Metazoa</taxon>
        <taxon>Ecdysozoa</taxon>
        <taxon>Arthropoda</taxon>
        <taxon>Hexapoda</taxon>
        <taxon>Insecta</taxon>
        <taxon>Pterygota</taxon>
        <taxon>Neoptera</taxon>
        <taxon>Polyneoptera</taxon>
        <taxon>Dictyoptera</taxon>
        <taxon>Blattodea</taxon>
        <taxon>Blattoidea</taxon>
        <taxon>Blattidae</taxon>
        <taxon>Blattinae</taxon>
        <taxon>Periplaneta</taxon>
    </lineage>
</organism>
<accession>A0ABQ8TM24</accession>
<sequence length="212" mass="24622">MKQEDWRLALTEQLYNKQVAVLLVLSSQLKLGLRAQRNDYDAVEMMDMCASHSFWESDDLDNPKGITLQIFKQFVDKFHNIQLPNRGTVRNLVIRSRETGSLDSKIRRPKRRVLTDARLDDTGASLERSTNKSVRRVAQEVGVSKTSAHTATKLLKWKSYGVTVDQELRPHDEESNFVRDRPYLLVFRTEPIRPLQSNWSRPTSEELLETEH</sequence>
<dbReference type="PANTHER" id="PTHR47326">
    <property type="entry name" value="TRANSPOSABLE ELEMENT TC3 TRANSPOSASE-LIKE PROTEIN"/>
    <property type="match status" value="1"/>
</dbReference>
<keyword evidence="2" id="KW-1185">Reference proteome</keyword>
<proteinExistence type="predicted"/>
<evidence type="ECO:0000313" key="1">
    <source>
        <dbReference type="EMBL" id="KAJ4446825.1"/>
    </source>
</evidence>
<protein>
    <submittedName>
        <fullName evidence="1">Uncharacterized protein</fullName>
    </submittedName>
</protein>
<name>A0ABQ8TM24_PERAM</name>
<dbReference type="EMBL" id="JAJSOF020000009">
    <property type="protein sequence ID" value="KAJ4446825.1"/>
    <property type="molecule type" value="Genomic_DNA"/>
</dbReference>
<gene>
    <name evidence="1" type="ORF">ANN_13523</name>
</gene>
<evidence type="ECO:0000313" key="2">
    <source>
        <dbReference type="Proteomes" id="UP001148838"/>
    </source>
</evidence>
<reference evidence="1 2" key="1">
    <citation type="journal article" date="2022" name="Allergy">
        <title>Genome assembly and annotation of Periplaneta americana reveal a comprehensive cockroach allergen profile.</title>
        <authorList>
            <person name="Wang L."/>
            <person name="Xiong Q."/>
            <person name="Saelim N."/>
            <person name="Wang L."/>
            <person name="Nong W."/>
            <person name="Wan A.T."/>
            <person name="Shi M."/>
            <person name="Liu X."/>
            <person name="Cao Q."/>
            <person name="Hui J.H.L."/>
            <person name="Sookrung N."/>
            <person name="Leung T.F."/>
            <person name="Tungtrongchitr A."/>
            <person name="Tsui S.K.W."/>
        </authorList>
    </citation>
    <scope>NUCLEOTIDE SEQUENCE [LARGE SCALE GENOMIC DNA]</scope>
    <source>
        <strain evidence="1">PWHHKU_190912</strain>
    </source>
</reference>
<dbReference type="PANTHER" id="PTHR47326:SF1">
    <property type="entry name" value="HTH PSQ-TYPE DOMAIN-CONTAINING PROTEIN"/>
    <property type="match status" value="1"/>
</dbReference>
<comment type="caution">
    <text evidence="1">The sequence shown here is derived from an EMBL/GenBank/DDBJ whole genome shotgun (WGS) entry which is preliminary data.</text>
</comment>
<dbReference type="Proteomes" id="UP001148838">
    <property type="component" value="Unassembled WGS sequence"/>
</dbReference>